<keyword evidence="1 10" id="KW-0244">Early protein</keyword>
<feature type="region of interest" description="Flexible loop" evidence="10">
    <location>
        <begin position="266"/>
        <end position="300"/>
    </location>
</feature>
<feature type="region of interest" description="Disordered" evidence="11">
    <location>
        <begin position="1"/>
        <end position="70"/>
    </location>
</feature>
<feature type="domain" description="Adenovirus DNA-binding zinc-binding" evidence="13">
    <location>
        <begin position="363"/>
        <end position="457"/>
    </location>
</feature>
<keyword evidence="9 10" id="KW-0238">DNA-binding</keyword>
<feature type="binding site" evidence="10">
    <location>
        <position position="365"/>
    </location>
    <ligand>
        <name>Zn(2+)</name>
        <dbReference type="ChEBI" id="CHEBI:29105"/>
        <label>2</label>
    </ligand>
</feature>
<dbReference type="EMBL" id="JN880452">
    <property type="protein sequence ID" value="AFD22013.1"/>
    <property type="molecule type" value="Genomic_DNA"/>
</dbReference>
<reference evidence="14 15" key="1">
    <citation type="journal article" date="2012" name="Emerg. Infect. Dis.">
        <title>Adenoviruses in fecal samples from asymptomatic rhesus macaques, United States.</title>
        <authorList>
            <person name="Roy S."/>
            <person name="Sandhu A."/>
            <person name="Medina A."/>
            <person name="Clawson D.S."/>
            <person name="Wilson J.M."/>
        </authorList>
    </citation>
    <scope>NUCLEOTIDE SEQUENCE [LARGE SCALE GENOMIC DNA]</scope>
    <source>
        <strain evidence="14">A1285</strain>
    </source>
</reference>
<dbReference type="Pfam" id="PF03728">
    <property type="entry name" value="Viral_DNA_Zn_bi"/>
    <property type="match status" value="2"/>
</dbReference>
<dbReference type="InterPro" id="IPR036368">
    <property type="entry name" value="ADBP_zn-bd_sf"/>
</dbReference>
<evidence type="ECO:0000256" key="6">
    <source>
        <dbReference type="ARBA" id="ARBA00022723"/>
    </source>
</evidence>
<feature type="binding site" evidence="10">
    <location>
        <position position="253"/>
    </location>
    <ligand>
        <name>Zn(2+)</name>
        <dbReference type="ChEBI" id="CHEBI:29105"/>
        <label>1</label>
    </ligand>
</feature>
<dbReference type="SUPFAM" id="SSF57917">
    <property type="entry name" value="Zn-binding domains of ADDBP"/>
    <property type="match status" value="2"/>
</dbReference>
<feature type="domain" description="Adenovirus DNA-binding all-alpha" evidence="12">
    <location>
        <begin position="157"/>
        <end position="225"/>
    </location>
</feature>
<dbReference type="GO" id="GO:0003677">
    <property type="term" value="F:DNA binding"/>
    <property type="evidence" value="ECO:0007669"/>
    <property type="project" value="UniProtKB-UniRule"/>
</dbReference>
<comment type="function">
    <text evidence="10">Plays a role in the elongation phase of viral strand displacement replication by unwinding the template in an ATP-independent fashion, employing its capacity to form multimers. Also enhances the rate of initiation. Released from template upon second strand synthesis. Assembles in complex with viral pTP, viral pol, host NFIA and host POU2F1/OCT1 on viral origin of replication. Covers the whole ssDNA genome during synthesis. The complementary strand synthesis induces its relese from DNA template. May inhibit cellular transcription mediated by the interaction between host SRCAP and CBP.</text>
</comment>
<comment type="similarity">
    <text evidence="10">Belongs to the adenoviridae E2A DNA-binding protein family.</text>
</comment>
<dbReference type="InterPro" id="IPR036362">
    <property type="entry name" value="Adenovirus_DNA-bd_N_sf"/>
</dbReference>
<dbReference type="Gene3D" id="1.10.269.10">
    <property type="entry name" value="Adenovirus DNA-binding, N-terminal domain"/>
    <property type="match status" value="1"/>
</dbReference>
<dbReference type="InterPro" id="IPR005376">
    <property type="entry name" value="Adenovirus_DNA-bd_zn-bd"/>
</dbReference>
<feature type="region of interest" description="Disordered" evidence="11">
    <location>
        <begin position="97"/>
        <end position="129"/>
    </location>
</feature>
<feature type="binding site" evidence="10">
    <location>
        <position position="255"/>
    </location>
    <ligand>
        <name>Zn(2+)</name>
        <dbReference type="ChEBI" id="CHEBI:29105"/>
        <label>1</label>
    </ligand>
</feature>
<evidence type="ECO:0000256" key="10">
    <source>
        <dbReference type="HAMAP-Rule" id="MF_04054"/>
    </source>
</evidence>
<keyword evidence="6 10" id="KW-0479">Metal-binding</keyword>
<dbReference type="InterPro" id="IPR003176">
    <property type="entry name" value="Adenovirus_DNA-bd_a"/>
</dbReference>
<comment type="subcellular location">
    <subcellularLocation>
        <location evidence="10">Host nucleus</location>
    </subcellularLocation>
    <text evidence="10">Accumulates in infected cells.</text>
</comment>
<evidence type="ECO:0000256" key="7">
    <source>
        <dbReference type="ARBA" id="ARBA00022833"/>
    </source>
</evidence>
<dbReference type="GO" id="GO:0039687">
    <property type="term" value="P:viral DNA strand displacement replication"/>
    <property type="evidence" value="ECO:0007669"/>
    <property type="project" value="UniProtKB-UniRule"/>
</dbReference>
<dbReference type="SUPFAM" id="SSF47724">
    <property type="entry name" value="Domain of early E2A DNA-binding protein, ADDBP"/>
    <property type="match status" value="1"/>
</dbReference>
<feature type="binding site" evidence="10">
    <location>
        <position position="324"/>
    </location>
    <ligand>
        <name>Zn(2+)</name>
        <dbReference type="ChEBI" id="CHEBI:29105"/>
        <label>1</label>
    </ligand>
</feature>
<dbReference type="HAMAP" id="MF_04054">
    <property type="entry name" value="ADV_DNB2"/>
    <property type="match status" value="1"/>
</dbReference>
<evidence type="ECO:0000256" key="4">
    <source>
        <dbReference type="ARBA" id="ARBA00022581"/>
    </source>
</evidence>
<dbReference type="InterPro" id="IPR036367">
    <property type="entry name" value="Ad_DBP_C_sf"/>
</dbReference>
<name>H9AAL9_9ADEN</name>
<dbReference type="GO" id="GO:0019028">
    <property type="term" value="C:viral capsid"/>
    <property type="evidence" value="ECO:0007669"/>
    <property type="project" value="UniProtKB-UniRule"/>
</dbReference>
<evidence type="ECO:0000313" key="14">
    <source>
        <dbReference type="EMBL" id="AFD22013.1"/>
    </source>
</evidence>
<keyword evidence="8 10" id="KW-1194">Viral DNA replication</keyword>
<evidence type="ECO:0000256" key="1">
    <source>
        <dbReference type="ARBA" id="ARBA00022518"/>
    </source>
</evidence>
<keyword evidence="2 10" id="KW-0597">Phosphoprotein</keyword>
<evidence type="ECO:0000256" key="5">
    <source>
        <dbReference type="ARBA" id="ARBA00022705"/>
    </source>
</evidence>
<feature type="binding site" evidence="10">
    <location>
        <position position="367"/>
    </location>
    <ligand>
        <name>Zn(2+)</name>
        <dbReference type="ChEBI" id="CHEBI:29105"/>
        <label>2</label>
    </ligand>
</feature>
<keyword evidence="5 10" id="KW-0235">DNA replication</keyword>
<evidence type="ECO:0000313" key="15">
    <source>
        <dbReference type="Proteomes" id="UP000151540"/>
    </source>
</evidence>
<evidence type="ECO:0000256" key="3">
    <source>
        <dbReference type="ARBA" id="ARBA00022562"/>
    </source>
</evidence>
<feature type="modified residue" description="Phosphotyrosine; by host" evidence="10">
    <location>
        <position position="161"/>
    </location>
</feature>
<comment type="domain">
    <text evidence="10">The C-terminal arm bridges DBP molecules together, thereby creating a chain.</text>
</comment>
<evidence type="ECO:0000256" key="2">
    <source>
        <dbReference type="ARBA" id="ARBA00022553"/>
    </source>
</evidence>
<evidence type="ECO:0000256" key="9">
    <source>
        <dbReference type="ARBA" id="ARBA00023125"/>
    </source>
</evidence>
<comment type="subunit">
    <text evidence="10">Homomultimerizes on viral ssDNA bound to pTP. Forms a initiation complex with viral polymerase, pTP and hosts NFIA and POU2F1/OCT1. Interacts with host SRCAP.</text>
</comment>
<sequence>MADRQDQRERTPERPRPATPSIRRYLQASPERAPTPAPPHKKARKSLQAPLAELPPSPPEVVSDSDEEKELVVAEESQAGIVCVGFSYPPVQIITNPDGSRAFKKLPPPPRPAKTSPEEEQPSTSAAAAAAPVVVRNPLSKPVVSAWEKGMAVMHVLMDKYKIEKEERGAFDFMPQSFEVYRKICHTWLQEDLKYCPLTFSSQKTFSAMMGRFLNKYVLLHAGIENPMYKNWEPTGCVVWEHRCTLQEGQLMCLHGLPMIAKDHVVEMDVSSEAGQRALKETPQLAKVVQNRWGRNVVQLRHDNARCCMFDAQCANNVFSGKSCGMFYSDGGKAQQAFRQIEAYMQAAYPHMQRGQKHLLMPLRCDCNYLGDAVPRAGRQVCKVTPFALPNAEDMKNDEVTDPVALASLNHPSLLVFQCANPAYRNTRATNQVNCDFKISATDVLLALQLVRNLWHDHFVEAGLPKMVLPEFKWQPRYQYKNLTLPTSHLDYQLNPFEF</sequence>
<dbReference type="Gene3D" id="3.90.148.10">
    <property type="entry name" value="Adenovirus DNA-binding, C-terminal domain superfamily/Adenovirus DNA-binding, zinc binding domain"/>
    <property type="match status" value="2"/>
</dbReference>
<protein>
    <recommendedName>
        <fullName evidence="10">DNA-binding protein</fullName>
        <shortName evidence="10">DBP</shortName>
    </recommendedName>
    <alternativeName>
        <fullName evidence="10">Early 2A protein</fullName>
    </alternativeName>
    <alternativeName>
        <fullName evidence="10">Early E2A DNA-binding protein</fullName>
    </alternativeName>
</protein>
<evidence type="ECO:0000256" key="11">
    <source>
        <dbReference type="SAM" id="MobiDB-lite"/>
    </source>
</evidence>
<keyword evidence="4 10" id="KW-0945">Host-virus interaction</keyword>
<organism evidence="14 15">
    <name type="scientific">Simian adenovirus A1285</name>
    <dbReference type="NCBI Taxonomy" id="1159190"/>
    <lineage>
        <taxon>Viruses</taxon>
        <taxon>Varidnaviria</taxon>
        <taxon>Bamfordvirae</taxon>
        <taxon>Preplasmiviricota</taxon>
        <taxon>Polisuviricotina</taxon>
        <taxon>Pharingeaviricetes</taxon>
        <taxon>Rowavirales</taxon>
        <taxon>Adenoviridae</taxon>
        <taxon>Mastadenovirus</taxon>
        <taxon>Mastadenovirus longumcaudae</taxon>
        <taxon>Simian mastadenovirus B</taxon>
    </lineage>
</organism>
<dbReference type="GO" id="GO:0045740">
    <property type="term" value="P:positive regulation of DNA replication"/>
    <property type="evidence" value="ECO:0007669"/>
    <property type="project" value="UniProtKB-UniRule"/>
</dbReference>
<feature type="domain" description="Adenovirus DNA-binding zinc-binding" evidence="13">
    <location>
        <begin position="253"/>
        <end position="352"/>
    </location>
</feature>
<keyword evidence="7 10" id="KW-0862">Zinc</keyword>
<dbReference type="GO" id="GO:0042025">
    <property type="term" value="C:host cell nucleus"/>
    <property type="evidence" value="ECO:0007669"/>
    <property type="project" value="UniProtKB-SubCell"/>
</dbReference>
<feature type="binding site" evidence="10">
    <location>
        <position position="308"/>
    </location>
    <ligand>
        <name>Zn(2+)</name>
        <dbReference type="ChEBI" id="CHEBI:29105"/>
        <label>1</label>
    </ligand>
</feature>
<keyword evidence="3 10" id="KW-1048">Host nucleus</keyword>
<dbReference type="Proteomes" id="UP000151540">
    <property type="component" value="Segment"/>
</dbReference>
<dbReference type="Pfam" id="PF02236">
    <property type="entry name" value="Viral_DNA_bi"/>
    <property type="match status" value="1"/>
</dbReference>
<feature type="binding site" evidence="10">
    <location>
        <position position="435"/>
    </location>
    <ligand>
        <name>Zn(2+)</name>
        <dbReference type="ChEBI" id="CHEBI:29105"/>
        <label>2</label>
    </ligand>
</feature>
<feature type="region of interest" description="C-terminal arm, DBP binding" evidence="10">
    <location>
        <begin position="483"/>
        <end position="499"/>
    </location>
</feature>
<dbReference type="GO" id="GO:0006260">
    <property type="term" value="P:DNA replication"/>
    <property type="evidence" value="ECO:0007669"/>
    <property type="project" value="UniProtKB-KW"/>
</dbReference>
<dbReference type="InterPro" id="IPR037540">
    <property type="entry name" value="ADV_DNB2"/>
</dbReference>
<evidence type="ECO:0000256" key="8">
    <source>
        <dbReference type="ARBA" id="ARBA00023109"/>
    </source>
</evidence>
<evidence type="ECO:0000259" key="12">
    <source>
        <dbReference type="Pfam" id="PF02236"/>
    </source>
</evidence>
<feature type="compositionally biased region" description="Basic and acidic residues" evidence="11">
    <location>
        <begin position="1"/>
        <end position="16"/>
    </location>
</feature>
<feature type="binding site" evidence="10">
    <location>
        <position position="419"/>
    </location>
    <ligand>
        <name>Zn(2+)</name>
        <dbReference type="ChEBI" id="CHEBI:29105"/>
        <label>2</label>
    </ligand>
</feature>
<proteinExistence type="inferred from homology"/>
<dbReference type="GO" id="GO:0008270">
    <property type="term" value="F:zinc ion binding"/>
    <property type="evidence" value="ECO:0007669"/>
    <property type="project" value="UniProtKB-UniRule"/>
</dbReference>
<gene>
    <name evidence="10" type="primary">DBP</name>
</gene>
<accession>H9AAL9</accession>
<dbReference type="GO" id="GO:0006351">
    <property type="term" value="P:DNA-templated transcription"/>
    <property type="evidence" value="ECO:0007669"/>
    <property type="project" value="UniProtKB-UniRule"/>
</dbReference>
<evidence type="ECO:0000259" key="13">
    <source>
        <dbReference type="Pfam" id="PF03728"/>
    </source>
</evidence>